<dbReference type="EMBL" id="UGRY01000004">
    <property type="protein sequence ID" value="SUD47978.1"/>
    <property type="molecule type" value="Genomic_DNA"/>
</dbReference>
<sequence length="33" mass="3763">MTYEARLGFDLRLMSVLGRCGRRQPGDPRLAAR</sequence>
<organism evidence="1 2">
    <name type="scientific">Nocardia otitidiscaviarum</name>
    <dbReference type="NCBI Taxonomy" id="1823"/>
    <lineage>
        <taxon>Bacteria</taxon>
        <taxon>Bacillati</taxon>
        <taxon>Actinomycetota</taxon>
        <taxon>Actinomycetes</taxon>
        <taxon>Mycobacteriales</taxon>
        <taxon>Nocardiaceae</taxon>
        <taxon>Nocardia</taxon>
    </lineage>
</organism>
<reference evidence="1 2" key="1">
    <citation type="submission" date="2018-06" db="EMBL/GenBank/DDBJ databases">
        <authorList>
            <consortium name="Pathogen Informatics"/>
            <person name="Doyle S."/>
        </authorList>
    </citation>
    <scope>NUCLEOTIDE SEQUENCE [LARGE SCALE GENOMIC DNA]</scope>
    <source>
        <strain evidence="1 2">NCTC1934</strain>
    </source>
</reference>
<protein>
    <submittedName>
        <fullName evidence="1">Uncharacterized protein</fullName>
    </submittedName>
</protein>
<dbReference type="Proteomes" id="UP000255467">
    <property type="component" value="Unassembled WGS sequence"/>
</dbReference>
<name>A0A379JHJ0_9NOCA</name>
<dbReference type="STRING" id="1406858.GCA_000710895_03875"/>
<keyword evidence="2" id="KW-1185">Reference proteome</keyword>
<dbReference type="AlphaFoldDB" id="A0A379JHJ0"/>
<accession>A0A379JHJ0</accession>
<gene>
    <name evidence="1" type="ORF">NCTC1934_05305</name>
</gene>
<proteinExistence type="predicted"/>
<evidence type="ECO:0000313" key="1">
    <source>
        <dbReference type="EMBL" id="SUD47978.1"/>
    </source>
</evidence>
<evidence type="ECO:0000313" key="2">
    <source>
        <dbReference type="Proteomes" id="UP000255467"/>
    </source>
</evidence>